<proteinExistence type="predicted"/>
<reference evidence="1" key="2">
    <citation type="submission" date="2023-01" db="EMBL/GenBank/DDBJ databases">
        <authorList>
            <person name="Sun Q."/>
            <person name="Evtushenko L."/>
        </authorList>
    </citation>
    <scope>NUCLEOTIDE SEQUENCE</scope>
    <source>
        <strain evidence="1">VKM Ac-1069</strain>
    </source>
</reference>
<organism evidence="1 2">
    <name type="scientific">Pseudonocardia halophobica</name>
    <dbReference type="NCBI Taxonomy" id="29401"/>
    <lineage>
        <taxon>Bacteria</taxon>
        <taxon>Bacillati</taxon>
        <taxon>Actinomycetota</taxon>
        <taxon>Actinomycetes</taxon>
        <taxon>Pseudonocardiales</taxon>
        <taxon>Pseudonocardiaceae</taxon>
        <taxon>Pseudonocardia</taxon>
    </lineage>
</organism>
<accession>A0A9W6NUH0</accession>
<dbReference type="AlphaFoldDB" id="A0A9W6NUH0"/>
<protein>
    <submittedName>
        <fullName evidence="1">Uncharacterized protein</fullName>
    </submittedName>
</protein>
<comment type="caution">
    <text evidence="1">The sequence shown here is derived from an EMBL/GenBank/DDBJ whole genome shotgun (WGS) entry which is preliminary data.</text>
</comment>
<keyword evidence="2" id="KW-1185">Reference proteome</keyword>
<dbReference type="EMBL" id="BSFQ01000001">
    <property type="protein sequence ID" value="GLL09327.1"/>
    <property type="molecule type" value="Genomic_DNA"/>
</dbReference>
<name>A0A9W6NUH0_9PSEU</name>
<gene>
    <name evidence="1" type="ORF">GCM10017577_04670</name>
</gene>
<sequence>MCGLALAAAALALGGLLMVCCYLDTRSPNRAEGAQATGAAGSCAPSAQMIAGRHGPRLAARPVGASTELQRAEPAEGCDPHHLDVAANAVVPDRGPSLNALGLASSLSADIAASAGPTSDAAIHDVPPSTPSPYQLCVMRT</sequence>
<dbReference type="Proteomes" id="UP001143463">
    <property type="component" value="Unassembled WGS sequence"/>
</dbReference>
<reference evidence="1" key="1">
    <citation type="journal article" date="2014" name="Int. J. Syst. Evol. Microbiol.">
        <title>Complete genome sequence of Corynebacterium casei LMG S-19264T (=DSM 44701T), isolated from a smear-ripened cheese.</title>
        <authorList>
            <consortium name="US DOE Joint Genome Institute (JGI-PGF)"/>
            <person name="Walter F."/>
            <person name="Albersmeier A."/>
            <person name="Kalinowski J."/>
            <person name="Ruckert C."/>
        </authorList>
    </citation>
    <scope>NUCLEOTIDE SEQUENCE</scope>
    <source>
        <strain evidence="1">VKM Ac-1069</strain>
    </source>
</reference>
<evidence type="ECO:0000313" key="2">
    <source>
        <dbReference type="Proteomes" id="UP001143463"/>
    </source>
</evidence>
<evidence type="ECO:0000313" key="1">
    <source>
        <dbReference type="EMBL" id="GLL09327.1"/>
    </source>
</evidence>